<dbReference type="EMBL" id="MN740646">
    <property type="protein sequence ID" value="QHS79537.1"/>
    <property type="molecule type" value="Genomic_DNA"/>
</dbReference>
<sequence>MNNKAYDYNGFIVSPSQPVKGLRTVKKILSIDSADRDTSKYYTNGDFVVYLPRQYQNVVGIRVMSGEFPPIKANTSPGALTHPSTAGPNTNATTYSGDTAITALTYYFLLDVEGLNYSDETVVGASRSTYRDGFLAKIPAVLNGSFIEYNDHSAQENKTRFSPALGTLDRLHIRVRTHAQQGNSGFMYWTSDGAYAASGNRTAEFTICLEIEMLENGFDDFSSFETRIHN</sequence>
<dbReference type="AlphaFoldDB" id="A0A6C0AI96"/>
<reference evidence="1" key="1">
    <citation type="journal article" date="2020" name="Nature">
        <title>Giant virus diversity and host interactions through global metagenomics.</title>
        <authorList>
            <person name="Schulz F."/>
            <person name="Roux S."/>
            <person name="Paez-Espino D."/>
            <person name="Jungbluth S."/>
            <person name="Walsh D.A."/>
            <person name="Denef V.J."/>
            <person name="McMahon K.D."/>
            <person name="Konstantinidis K.T."/>
            <person name="Eloe-Fadrosh E.A."/>
            <person name="Kyrpides N.C."/>
            <person name="Woyke T."/>
        </authorList>
    </citation>
    <scope>NUCLEOTIDE SEQUENCE</scope>
    <source>
        <strain evidence="1">GVMAG-S-1035237-23</strain>
    </source>
</reference>
<accession>A0A6C0AI96</accession>
<protein>
    <submittedName>
        <fullName evidence="1">Uncharacterized protein</fullName>
    </submittedName>
</protein>
<proteinExistence type="predicted"/>
<evidence type="ECO:0000313" key="1">
    <source>
        <dbReference type="EMBL" id="QHS79537.1"/>
    </source>
</evidence>
<name>A0A6C0AI96_9ZZZZ</name>
<organism evidence="1">
    <name type="scientific">viral metagenome</name>
    <dbReference type="NCBI Taxonomy" id="1070528"/>
    <lineage>
        <taxon>unclassified sequences</taxon>
        <taxon>metagenomes</taxon>
        <taxon>organismal metagenomes</taxon>
    </lineage>
</organism>